<accession>A0A2W5Z457</accession>
<dbReference type="EMBL" id="QHBU01000178">
    <property type="protein sequence ID" value="PZR80000.1"/>
    <property type="molecule type" value="Genomic_DNA"/>
</dbReference>
<evidence type="ECO:0000313" key="2">
    <source>
        <dbReference type="EMBL" id="PZR80000.1"/>
    </source>
</evidence>
<gene>
    <name evidence="2" type="ORF">DLM65_09305</name>
</gene>
<dbReference type="AlphaFoldDB" id="A0A2W5Z457"/>
<sequence length="161" mass="16967">MLVFGARRVLMRRAAAAVEALPDGFVAARLSNGGGMSGYVATQRRVSGVLMLSGALPLDRLGADAWPAGVPAQIHYTVGGPFRRQESIDTVAASIRAAGSPVEGNPTEDWASVRDRVADHLRGRGGRSDWAPTQLQSSPMQRAGTKTRGPSRSQLARSAFG</sequence>
<feature type="compositionally biased region" description="Polar residues" evidence="1">
    <location>
        <begin position="148"/>
        <end position="161"/>
    </location>
</feature>
<comment type="caution">
    <text evidence="2">The sequence shown here is derived from an EMBL/GenBank/DDBJ whole genome shotgun (WGS) entry which is preliminary data.</text>
</comment>
<proteinExistence type="predicted"/>
<protein>
    <submittedName>
        <fullName evidence="2">Uncharacterized protein</fullName>
    </submittedName>
</protein>
<organism evidence="2 3">
    <name type="scientific">Candidatus Aeolococcus gillhamiae</name>
    <dbReference type="NCBI Taxonomy" id="3127015"/>
    <lineage>
        <taxon>Bacteria</taxon>
        <taxon>Bacillati</taxon>
        <taxon>Candidatus Dormiibacterota</taxon>
        <taxon>Candidatus Dormibacteria</taxon>
        <taxon>Candidatus Aeolococcales</taxon>
        <taxon>Candidatus Aeolococcaceae</taxon>
        <taxon>Candidatus Aeolococcus</taxon>
    </lineage>
</organism>
<dbReference type="Proteomes" id="UP000248724">
    <property type="component" value="Unassembled WGS sequence"/>
</dbReference>
<reference evidence="2 3" key="1">
    <citation type="journal article" date="2017" name="Nature">
        <title>Atmospheric trace gases support primary production in Antarctic desert surface soil.</title>
        <authorList>
            <person name="Ji M."/>
            <person name="Greening C."/>
            <person name="Vanwonterghem I."/>
            <person name="Carere C.R."/>
            <person name="Bay S.K."/>
            <person name="Steen J.A."/>
            <person name="Montgomery K."/>
            <person name="Lines T."/>
            <person name="Beardall J."/>
            <person name="van Dorst J."/>
            <person name="Snape I."/>
            <person name="Stott M.B."/>
            <person name="Hugenholtz P."/>
            <person name="Ferrari B.C."/>
        </authorList>
    </citation>
    <scope>NUCLEOTIDE SEQUENCE [LARGE SCALE GENOMIC DNA]</scope>
    <source>
        <strain evidence="2">RRmetagenome_bin12</strain>
    </source>
</reference>
<evidence type="ECO:0000256" key="1">
    <source>
        <dbReference type="SAM" id="MobiDB-lite"/>
    </source>
</evidence>
<evidence type="ECO:0000313" key="3">
    <source>
        <dbReference type="Proteomes" id="UP000248724"/>
    </source>
</evidence>
<feature type="compositionally biased region" description="Polar residues" evidence="1">
    <location>
        <begin position="131"/>
        <end position="140"/>
    </location>
</feature>
<feature type="region of interest" description="Disordered" evidence="1">
    <location>
        <begin position="121"/>
        <end position="161"/>
    </location>
</feature>
<name>A0A2W5Z457_9BACT</name>